<dbReference type="GO" id="GO:0005524">
    <property type="term" value="F:ATP binding"/>
    <property type="evidence" value="ECO:0007669"/>
    <property type="project" value="InterPro"/>
</dbReference>
<sequence>MKNMVFRVFFSSSEKFAMKHTAPETVVVWPVDPKWNDFSYAFQAMARFISKEGDSDLQLRMLVVPETLGDNSYRFDLWLETKLGSDSIIDAVPLRDQFFTILKSESAYRELVKWAASVGSSIEEILFPLRDMVYLRLNLLEQEALESLLKTNAISKGVFRREPTFLAWHKAGRLLSNSHEQDIADVRNNFSFSAKLSGFTGPHSIDLNFDAPPPLNDRCHALIGINGVGKSQFLRELIVQLASQIDGTGTDPFTSDGGSRAENCFFSPASFRVNRVLALSWDSKSAFPPEVRLNSKFQYLNFSMHDDIHRLDSGVAPNSSDTLSSQLIQLYRDSAMGIDHGLERLRDTLKPLFDVKDLAVEILPSYDDRNSGGWRSLHDISLLNEERQLEILSRVIPESAPKRWVDNQGPTELSSGERVFLNFGIRCAARVETGTLLVLDEPETHLHPKLIADFMRVLSAMLEKTKSVALIATHSPFVVRELPGSCVHVLKVDEELTPHISSAFLRTFGANVEALATNIFADADSTQVNQEVARKIATLGLSFEEIREKYARDVSPEVLSEIRQILRGNIGA</sequence>
<dbReference type="EMBL" id="BMDI01000002">
    <property type="protein sequence ID" value="GGI20496.1"/>
    <property type="molecule type" value="Genomic_DNA"/>
</dbReference>
<dbReference type="SUPFAM" id="SSF52540">
    <property type="entry name" value="P-loop containing nucleoside triphosphate hydrolases"/>
    <property type="match status" value="1"/>
</dbReference>
<dbReference type="GO" id="GO:0016887">
    <property type="term" value="F:ATP hydrolysis activity"/>
    <property type="evidence" value="ECO:0007669"/>
    <property type="project" value="InterPro"/>
</dbReference>
<dbReference type="InterPro" id="IPR003959">
    <property type="entry name" value="ATPase_AAA_core"/>
</dbReference>
<dbReference type="AlphaFoldDB" id="A0A8J3AZE8"/>
<organism evidence="2 3">
    <name type="scientific">Oxalicibacterium faecigallinarum</name>
    <dbReference type="NCBI Taxonomy" id="573741"/>
    <lineage>
        <taxon>Bacteria</taxon>
        <taxon>Pseudomonadati</taxon>
        <taxon>Pseudomonadota</taxon>
        <taxon>Betaproteobacteria</taxon>
        <taxon>Burkholderiales</taxon>
        <taxon>Oxalobacteraceae</taxon>
        <taxon>Oxalicibacterium</taxon>
    </lineage>
</organism>
<dbReference type="InterPro" id="IPR027417">
    <property type="entry name" value="P-loop_NTPase"/>
</dbReference>
<evidence type="ECO:0000259" key="1">
    <source>
        <dbReference type="Pfam" id="PF13304"/>
    </source>
</evidence>
<dbReference type="PANTHER" id="PTHR43581:SF2">
    <property type="entry name" value="EXCINUCLEASE ATPASE SUBUNIT"/>
    <property type="match status" value="1"/>
</dbReference>
<reference evidence="3" key="1">
    <citation type="journal article" date="2019" name="Int. J. Syst. Evol. Microbiol.">
        <title>The Global Catalogue of Microorganisms (GCM) 10K type strain sequencing project: providing services to taxonomists for standard genome sequencing and annotation.</title>
        <authorList>
            <consortium name="The Broad Institute Genomics Platform"/>
            <consortium name="The Broad Institute Genome Sequencing Center for Infectious Disease"/>
            <person name="Wu L."/>
            <person name="Ma J."/>
        </authorList>
    </citation>
    <scope>NUCLEOTIDE SEQUENCE [LARGE SCALE GENOMIC DNA]</scope>
    <source>
        <strain evidence="3">CCM 2767</strain>
    </source>
</reference>
<feature type="domain" description="ATPase AAA-type core" evidence="1">
    <location>
        <begin position="220"/>
        <end position="479"/>
    </location>
</feature>
<dbReference type="PANTHER" id="PTHR43581">
    <property type="entry name" value="ATP/GTP PHOSPHATASE"/>
    <property type="match status" value="1"/>
</dbReference>
<evidence type="ECO:0000313" key="3">
    <source>
        <dbReference type="Proteomes" id="UP000642180"/>
    </source>
</evidence>
<protein>
    <recommendedName>
        <fullName evidence="1">ATPase AAA-type core domain-containing protein</fullName>
    </recommendedName>
</protein>
<keyword evidence="3" id="KW-1185">Reference proteome</keyword>
<accession>A0A8J3AZE8</accession>
<dbReference type="Gene3D" id="3.40.50.300">
    <property type="entry name" value="P-loop containing nucleotide triphosphate hydrolases"/>
    <property type="match status" value="1"/>
</dbReference>
<proteinExistence type="predicted"/>
<dbReference type="InterPro" id="IPR051396">
    <property type="entry name" value="Bact_Antivir_Def_Nuclease"/>
</dbReference>
<dbReference type="Proteomes" id="UP000642180">
    <property type="component" value="Unassembled WGS sequence"/>
</dbReference>
<dbReference type="Pfam" id="PF13304">
    <property type="entry name" value="AAA_21"/>
    <property type="match status" value="1"/>
</dbReference>
<gene>
    <name evidence="2" type="ORF">GCM10008066_24320</name>
</gene>
<comment type="caution">
    <text evidence="2">The sequence shown here is derived from an EMBL/GenBank/DDBJ whole genome shotgun (WGS) entry which is preliminary data.</text>
</comment>
<name>A0A8J3AZE8_9BURK</name>
<evidence type="ECO:0000313" key="2">
    <source>
        <dbReference type="EMBL" id="GGI20496.1"/>
    </source>
</evidence>